<dbReference type="Pfam" id="PF01565">
    <property type="entry name" value="FAD_binding_4"/>
    <property type="match status" value="1"/>
</dbReference>
<dbReference type="InterPro" id="IPR012951">
    <property type="entry name" value="BBE"/>
</dbReference>
<dbReference type="InterPro" id="IPR006094">
    <property type="entry name" value="Oxid_FAD_bind_N"/>
</dbReference>
<protein>
    <submittedName>
        <fullName evidence="4">Isoamyl alcohol oxidase</fullName>
    </submittedName>
</protein>
<keyword evidence="2" id="KW-0560">Oxidoreductase</keyword>
<dbReference type="InterPro" id="IPR016166">
    <property type="entry name" value="FAD-bd_PCMH"/>
</dbReference>
<evidence type="ECO:0000313" key="4">
    <source>
        <dbReference type="EMBL" id="EAW09349.1"/>
    </source>
</evidence>
<dbReference type="Proteomes" id="UP000006701">
    <property type="component" value="Unassembled WGS sequence"/>
</dbReference>
<dbReference type="PANTHER" id="PTHR13878:SF91">
    <property type="entry name" value="FAD BINDING DOMAIN PROTEIN (AFU_ORTHOLOGUE AFUA_6G12070)-RELATED"/>
    <property type="match status" value="1"/>
</dbReference>
<name>A1CJM5_ASPCL</name>
<dbReference type="RefSeq" id="XP_001270775.1">
    <property type="nucleotide sequence ID" value="XM_001270774.1"/>
</dbReference>
<evidence type="ECO:0000259" key="3">
    <source>
        <dbReference type="PROSITE" id="PS51387"/>
    </source>
</evidence>
<dbReference type="InterPro" id="IPR036318">
    <property type="entry name" value="FAD-bd_PCMH-like_sf"/>
</dbReference>
<dbReference type="SUPFAM" id="SSF56176">
    <property type="entry name" value="FAD-binding/transporter-associated domain-like"/>
    <property type="match status" value="1"/>
</dbReference>
<organism evidence="4 5">
    <name type="scientific">Aspergillus clavatus (strain ATCC 1007 / CBS 513.65 / DSM 816 / NCTC 3887 / NRRL 1 / QM 1276 / 107)</name>
    <dbReference type="NCBI Taxonomy" id="344612"/>
    <lineage>
        <taxon>Eukaryota</taxon>
        <taxon>Fungi</taxon>
        <taxon>Dikarya</taxon>
        <taxon>Ascomycota</taxon>
        <taxon>Pezizomycotina</taxon>
        <taxon>Eurotiomycetes</taxon>
        <taxon>Eurotiomycetidae</taxon>
        <taxon>Eurotiales</taxon>
        <taxon>Aspergillaceae</taxon>
        <taxon>Aspergillus</taxon>
        <taxon>Aspergillus subgen. Fumigati</taxon>
    </lineage>
</organism>
<dbReference type="VEuPathDB" id="FungiDB:ACLA_035520"/>
<dbReference type="GeneID" id="4703154"/>
<dbReference type="PANTHER" id="PTHR13878">
    <property type="entry name" value="GULONOLACTONE OXIDASE"/>
    <property type="match status" value="1"/>
</dbReference>
<gene>
    <name evidence="4" type="ORF">ACLA_035520</name>
</gene>
<dbReference type="GO" id="GO:0016491">
    <property type="term" value="F:oxidoreductase activity"/>
    <property type="evidence" value="ECO:0007669"/>
    <property type="project" value="UniProtKB-KW"/>
</dbReference>
<accession>A1CJM5</accession>
<comment type="similarity">
    <text evidence="1">Belongs to the oxygen-dependent FAD-linked oxidoreductase family.</text>
</comment>
<dbReference type="OMA" id="NEADWGN"/>
<dbReference type="KEGG" id="act:ACLA_035520"/>
<dbReference type="InterPro" id="IPR016169">
    <property type="entry name" value="FAD-bd_PCMH_sub2"/>
</dbReference>
<evidence type="ECO:0000256" key="2">
    <source>
        <dbReference type="ARBA" id="ARBA00023002"/>
    </source>
</evidence>
<dbReference type="STRING" id="344612.A1CJM5"/>
<evidence type="ECO:0000313" key="5">
    <source>
        <dbReference type="Proteomes" id="UP000006701"/>
    </source>
</evidence>
<dbReference type="HOGENOM" id="CLU_018354_4_4_1"/>
<sequence length="617" mass="65995">MLPFLFPRANAQVSPLLWNGSYIVLANLFQVPGDSCWPSIDSWNSLNTTVSGKLILDTPPAISCYPGPYEDAEQCAYVLSQWRNSTFQSLSPVGYVYPTVDSCLPVAAGQTPGNCTLGQAPLYTVNATEVKEVAAGISFAKKNNLRLVVRNTGHDILGKYVLSCSPARYTSADGTRSEGYGALQVWMKYLKKGITYHETYQPSDGCANTKWSGAAFTVAGGYVWGEVYAEVFKRNMTIVGGGDPTVGAIGGYPQGGGHSPASRDYGLGADQILEAQVVLADGSIAIANACQNSDLYYAIRGGGGGTYGVVTSMTFKAYPTLPVVVQSLTIAPINGDLDALLEAVTDIYGQYPALSDAGYSGYGTWAVNAPMTIFGNQNVGYVHAIATMGKSLSASQAAFAPLMSKLQQYNGTSLSVNVDYFQFPTYAAYYTAMSGVHQPAGTANSALTSRMFSKLSLTADRASLRKMIGVIAGSPQEYTINSMEMVGGGKVLTDGSDPFSSVNPAWRSTYIVQVVARGWAATSSAAVAQSVKDDITYVKGGAMRSLTPFLGSYMNEADRNDPLWASDFFGINYMRLALIKKKYDPQGVFYCPKCVGSMFYYQKNLDGLDYGPLCSLL</sequence>
<dbReference type="Pfam" id="PF08031">
    <property type="entry name" value="BBE"/>
    <property type="match status" value="1"/>
</dbReference>
<dbReference type="PROSITE" id="PS51387">
    <property type="entry name" value="FAD_PCMH"/>
    <property type="match status" value="1"/>
</dbReference>
<proteinExistence type="inferred from homology"/>
<reference evidence="4 5" key="1">
    <citation type="journal article" date="2008" name="PLoS Genet.">
        <title>Genomic islands in the pathogenic filamentous fungus Aspergillus fumigatus.</title>
        <authorList>
            <person name="Fedorova N.D."/>
            <person name="Khaldi N."/>
            <person name="Joardar V.S."/>
            <person name="Maiti R."/>
            <person name="Amedeo P."/>
            <person name="Anderson M.J."/>
            <person name="Crabtree J."/>
            <person name="Silva J.C."/>
            <person name="Badger J.H."/>
            <person name="Albarraq A."/>
            <person name="Angiuoli S."/>
            <person name="Bussey H."/>
            <person name="Bowyer P."/>
            <person name="Cotty P.J."/>
            <person name="Dyer P.S."/>
            <person name="Egan A."/>
            <person name="Galens K."/>
            <person name="Fraser-Liggett C.M."/>
            <person name="Haas B.J."/>
            <person name="Inman J.M."/>
            <person name="Kent R."/>
            <person name="Lemieux S."/>
            <person name="Malavazi I."/>
            <person name="Orvis J."/>
            <person name="Roemer T."/>
            <person name="Ronning C.M."/>
            <person name="Sundaram J.P."/>
            <person name="Sutton G."/>
            <person name="Turner G."/>
            <person name="Venter J.C."/>
            <person name="White O.R."/>
            <person name="Whitty B.R."/>
            <person name="Youngman P."/>
            <person name="Wolfe K.H."/>
            <person name="Goldman G.H."/>
            <person name="Wortman J.R."/>
            <person name="Jiang B."/>
            <person name="Denning D.W."/>
            <person name="Nierman W.C."/>
        </authorList>
    </citation>
    <scope>NUCLEOTIDE SEQUENCE [LARGE SCALE GENOMIC DNA]</scope>
    <source>
        <strain evidence="5">ATCC 1007 / CBS 513.65 / DSM 816 / NCTC 3887 / NRRL 1</strain>
    </source>
</reference>
<dbReference type="AlphaFoldDB" id="A1CJM5"/>
<dbReference type="eggNOG" id="ENOG502QWB6">
    <property type="taxonomic scope" value="Eukaryota"/>
</dbReference>
<feature type="domain" description="FAD-binding PCMH-type" evidence="3">
    <location>
        <begin position="117"/>
        <end position="320"/>
    </location>
</feature>
<dbReference type="EMBL" id="DS027056">
    <property type="protein sequence ID" value="EAW09349.1"/>
    <property type="molecule type" value="Genomic_DNA"/>
</dbReference>
<dbReference type="InterPro" id="IPR050432">
    <property type="entry name" value="FAD-linked_Oxidoreductases_BP"/>
</dbReference>
<keyword evidence="5" id="KW-1185">Reference proteome</keyword>
<dbReference type="GO" id="GO:0071949">
    <property type="term" value="F:FAD binding"/>
    <property type="evidence" value="ECO:0007669"/>
    <property type="project" value="InterPro"/>
</dbReference>
<dbReference type="OrthoDB" id="9983560at2759"/>
<evidence type="ECO:0000256" key="1">
    <source>
        <dbReference type="ARBA" id="ARBA00005466"/>
    </source>
</evidence>
<dbReference type="Gene3D" id="3.30.465.10">
    <property type="match status" value="2"/>
</dbReference>